<dbReference type="PANTHER" id="PTHR43156">
    <property type="entry name" value="STAGE II SPORULATION PROTEIN E-RELATED"/>
    <property type="match status" value="1"/>
</dbReference>
<protein>
    <submittedName>
        <fullName evidence="3">SpoIIE family protein phosphatase</fullName>
    </submittedName>
</protein>
<dbReference type="Proteomes" id="UP000886748">
    <property type="component" value="Unassembled WGS sequence"/>
</dbReference>
<comment type="caution">
    <text evidence="3">The sequence shown here is derived from an EMBL/GenBank/DDBJ whole genome shotgun (WGS) entry which is preliminary data.</text>
</comment>
<dbReference type="InterPro" id="IPR001932">
    <property type="entry name" value="PPM-type_phosphatase-like_dom"/>
</dbReference>
<dbReference type="InterPro" id="IPR036457">
    <property type="entry name" value="PPM-type-like_dom_sf"/>
</dbReference>
<accession>A0A9D1N0Y2</accession>
<reference evidence="3" key="1">
    <citation type="submission" date="2020-10" db="EMBL/GenBank/DDBJ databases">
        <authorList>
            <person name="Gilroy R."/>
        </authorList>
    </citation>
    <scope>NUCLEOTIDE SEQUENCE</scope>
    <source>
        <strain evidence="3">CHK154-7741</strain>
    </source>
</reference>
<dbReference type="PANTHER" id="PTHR43156:SF2">
    <property type="entry name" value="STAGE II SPORULATION PROTEIN E"/>
    <property type="match status" value="1"/>
</dbReference>
<evidence type="ECO:0000256" key="1">
    <source>
        <dbReference type="ARBA" id="ARBA00022801"/>
    </source>
</evidence>
<dbReference type="EMBL" id="DVOD01000059">
    <property type="protein sequence ID" value="HIU93089.1"/>
    <property type="molecule type" value="Genomic_DNA"/>
</dbReference>
<evidence type="ECO:0000259" key="2">
    <source>
        <dbReference type="SMART" id="SM00331"/>
    </source>
</evidence>
<dbReference type="SMART" id="SM00331">
    <property type="entry name" value="PP2C_SIG"/>
    <property type="match status" value="1"/>
</dbReference>
<keyword evidence="1" id="KW-0378">Hydrolase</keyword>
<evidence type="ECO:0000313" key="3">
    <source>
        <dbReference type="EMBL" id="HIU93089.1"/>
    </source>
</evidence>
<organism evidence="3 4">
    <name type="scientific">Candidatus Limenecus avicola</name>
    <dbReference type="NCBI Taxonomy" id="2840847"/>
    <lineage>
        <taxon>Bacteria</taxon>
        <taxon>Bacillati</taxon>
        <taxon>Bacillota</taxon>
        <taxon>Clostridia</taxon>
        <taxon>Eubacteriales</taxon>
        <taxon>Clostridiaceae</taxon>
        <taxon>Clostridiaceae incertae sedis</taxon>
        <taxon>Candidatus Limenecus</taxon>
    </lineage>
</organism>
<reference evidence="3" key="2">
    <citation type="journal article" date="2021" name="PeerJ">
        <title>Extensive microbial diversity within the chicken gut microbiome revealed by metagenomics and culture.</title>
        <authorList>
            <person name="Gilroy R."/>
            <person name="Ravi A."/>
            <person name="Getino M."/>
            <person name="Pursley I."/>
            <person name="Horton D.L."/>
            <person name="Alikhan N.F."/>
            <person name="Baker D."/>
            <person name="Gharbi K."/>
            <person name="Hall N."/>
            <person name="Watson M."/>
            <person name="Adriaenssens E.M."/>
            <person name="Foster-Nyarko E."/>
            <person name="Jarju S."/>
            <person name="Secka A."/>
            <person name="Antonio M."/>
            <person name="Oren A."/>
            <person name="Chaudhuri R.R."/>
            <person name="La Ragione R."/>
            <person name="Hildebrand F."/>
            <person name="Pallen M.J."/>
        </authorList>
    </citation>
    <scope>NUCLEOTIDE SEQUENCE</scope>
    <source>
        <strain evidence="3">CHK154-7741</strain>
    </source>
</reference>
<proteinExistence type="predicted"/>
<dbReference type="Pfam" id="PF07228">
    <property type="entry name" value="SpoIIE"/>
    <property type="match status" value="1"/>
</dbReference>
<dbReference type="Gene3D" id="3.60.40.10">
    <property type="entry name" value="PPM-type phosphatase domain"/>
    <property type="match status" value="1"/>
</dbReference>
<feature type="domain" description="PPM-type phosphatase" evidence="2">
    <location>
        <begin position="7"/>
        <end position="230"/>
    </location>
</feature>
<name>A0A9D1N0Y2_9CLOT</name>
<sequence length="391" mass="44654">MPEESFFVDIDCYQQKKDGQNTFGDCFKSKRFTDEGRLLAVLSDGLGSGIKANILATMTATMILKFIEEGKDILKATEVIMNSLPVCQVRKISYATFSAFECTDDGYIKIVEEGNPDFIHIRNGQVLEHEPRVITSKKFTNRHMHLYKFKLEPEDRLVFCSDGVTQAGMGTDEYKLGWRREGLIDFVEGELRRNPTISSRHLACEIVKEAIRKEPERKAKDDVSALILYFRKPRKLLIFTGPPYRQDRDAEYSKIFDDFDGRKAIVGGTTANLIARELGREITTEKYNKGMLPACSHMDGVDLITEGILTLTKVLEYLNEGYDRWPDDAAGRLIELLLDSDVIEFMIGSKLNQAHYDPDLPLELEIRKNVVKQLEKILSGRYIKKVNLKFI</sequence>
<dbReference type="AlphaFoldDB" id="A0A9D1N0Y2"/>
<evidence type="ECO:0000313" key="4">
    <source>
        <dbReference type="Proteomes" id="UP000886748"/>
    </source>
</evidence>
<dbReference type="SUPFAM" id="SSF81606">
    <property type="entry name" value="PP2C-like"/>
    <property type="match status" value="1"/>
</dbReference>
<dbReference type="GO" id="GO:0016791">
    <property type="term" value="F:phosphatase activity"/>
    <property type="evidence" value="ECO:0007669"/>
    <property type="project" value="TreeGrafter"/>
</dbReference>
<dbReference type="InterPro" id="IPR052016">
    <property type="entry name" value="Bact_Sigma-Reg"/>
</dbReference>
<gene>
    <name evidence="3" type="ORF">IAD26_08160</name>
</gene>